<keyword evidence="2" id="KW-0964">Secreted</keyword>
<dbReference type="RefSeq" id="WP_084252301.1">
    <property type="nucleotide sequence ID" value="NZ_BDCR01000002.1"/>
</dbReference>
<reference evidence="10" key="1">
    <citation type="submission" date="2016-04" db="EMBL/GenBank/DDBJ databases">
        <title>Draft genome sequence of Paludibacter jiangxiensis strain NM7.</title>
        <authorList>
            <person name="Qiu Y."/>
            <person name="Matsuura N."/>
            <person name="Ohashi A."/>
            <person name="Tourlousse M.D."/>
            <person name="Sekiguchi Y."/>
        </authorList>
    </citation>
    <scope>NUCLEOTIDE SEQUENCE [LARGE SCALE GENOMIC DNA]</scope>
    <source>
        <strain evidence="10">NM7</strain>
    </source>
</reference>
<proteinExistence type="predicted"/>
<keyword evidence="3" id="KW-0858">Xylan degradation</keyword>
<evidence type="ECO:0000256" key="2">
    <source>
        <dbReference type="ARBA" id="ARBA00022525"/>
    </source>
</evidence>
<dbReference type="STRING" id="681398.PJIAN_291"/>
<evidence type="ECO:0000256" key="1">
    <source>
        <dbReference type="ARBA" id="ARBA00004613"/>
    </source>
</evidence>
<evidence type="ECO:0000313" key="10">
    <source>
        <dbReference type="Proteomes" id="UP000076586"/>
    </source>
</evidence>
<keyword evidence="7" id="KW-0624">Polysaccharide degradation</keyword>
<dbReference type="PROSITE" id="PS51257">
    <property type="entry name" value="PROKAR_LIPOPROTEIN"/>
    <property type="match status" value="1"/>
</dbReference>
<keyword evidence="10" id="KW-1185">Reference proteome</keyword>
<dbReference type="EMBL" id="BDCR01000002">
    <property type="protein sequence ID" value="GAT62532.1"/>
    <property type="molecule type" value="Genomic_DNA"/>
</dbReference>
<dbReference type="GO" id="GO:0045493">
    <property type="term" value="P:xylan catabolic process"/>
    <property type="evidence" value="ECO:0007669"/>
    <property type="project" value="UniProtKB-KW"/>
</dbReference>
<dbReference type="InterPro" id="IPR029058">
    <property type="entry name" value="AB_hydrolase_fold"/>
</dbReference>
<evidence type="ECO:0000256" key="8">
    <source>
        <dbReference type="SAM" id="SignalP"/>
    </source>
</evidence>
<accession>A0A170ZCQ4</accession>
<evidence type="ECO:0000256" key="4">
    <source>
        <dbReference type="ARBA" id="ARBA00022729"/>
    </source>
</evidence>
<protein>
    <recommendedName>
        <fullName evidence="11">Poly(3-hydroxybutyrate) depolymerase</fullName>
    </recommendedName>
</protein>
<dbReference type="GO" id="GO:0005576">
    <property type="term" value="C:extracellular region"/>
    <property type="evidence" value="ECO:0007669"/>
    <property type="project" value="UniProtKB-SubCell"/>
</dbReference>
<dbReference type="GO" id="GO:0030600">
    <property type="term" value="F:feruloyl esterase activity"/>
    <property type="evidence" value="ECO:0007669"/>
    <property type="project" value="InterPro"/>
</dbReference>
<dbReference type="Proteomes" id="UP000076586">
    <property type="component" value="Unassembled WGS sequence"/>
</dbReference>
<dbReference type="PANTHER" id="PTHR38050:SF2">
    <property type="entry name" value="FERULOYL ESTERASE C-RELATED"/>
    <property type="match status" value="1"/>
</dbReference>
<gene>
    <name evidence="9" type="ORF">PJIAN_291</name>
</gene>
<dbReference type="OrthoDB" id="9764953at2"/>
<keyword evidence="4 8" id="KW-0732">Signal</keyword>
<dbReference type="InterPro" id="IPR043595">
    <property type="entry name" value="FaeB/C/D"/>
</dbReference>
<evidence type="ECO:0008006" key="11">
    <source>
        <dbReference type="Google" id="ProtNLM"/>
    </source>
</evidence>
<reference evidence="10" key="2">
    <citation type="journal article" date="2017" name="Genome Announc.">
        <title>Draft genome sequence of Paludibacter jiangxiensis NM7(T), a propionate-producing fermentative bacterium.</title>
        <authorList>
            <person name="Qiu Y.-L."/>
            <person name="Tourlousse D.M."/>
            <person name="Matsuura N."/>
            <person name="Ohashi A."/>
            <person name="Sekiguchi Y."/>
        </authorList>
    </citation>
    <scope>NUCLEOTIDE SEQUENCE [LARGE SCALE GENOMIC DNA]</scope>
    <source>
        <strain evidence="10">NM7</strain>
    </source>
</reference>
<dbReference type="ESTHER" id="9bact-a0a170zcq4">
    <property type="family name" value="FaeC"/>
</dbReference>
<feature type="signal peptide" evidence="8">
    <location>
        <begin position="1"/>
        <end position="19"/>
    </location>
</feature>
<dbReference type="PANTHER" id="PTHR38050">
    <property type="match status" value="1"/>
</dbReference>
<evidence type="ECO:0000256" key="5">
    <source>
        <dbReference type="ARBA" id="ARBA00022801"/>
    </source>
</evidence>
<dbReference type="Gene3D" id="3.40.50.1820">
    <property type="entry name" value="alpha/beta hydrolase"/>
    <property type="match status" value="1"/>
</dbReference>
<dbReference type="AlphaFoldDB" id="A0A170ZCQ4"/>
<keyword evidence="6" id="KW-0119">Carbohydrate metabolism</keyword>
<sequence length="302" mass="34035">MRKTLVIFILLASIFSCEAQPGISVEVARSLNNAPTPSAGYGKDLGDFKSGIYTITSAGLERQYTIDIPKNYDKNKTYRLIFTMHMMGGSMKTMVDNNYYGLKTYAEKDNVPVIFVAPQGYTDQTPWRTRDDKDHIFFADMLKLFKDKLSIDTSRIFCCGFSFGAMFTYSLSLEFQSDLRAVACYAPANWNIYLPENKHKPLAYFSTTGTQDGLCKYVNSDEKREGGKYCVLTHAEDNGLKQLPELPLATTPTHVTTELKGLPAEYPVMFGSFVGGHTDNAKDPGSEVNWIAKETWNFFMRF</sequence>
<evidence type="ECO:0000256" key="7">
    <source>
        <dbReference type="ARBA" id="ARBA00023326"/>
    </source>
</evidence>
<feature type="chain" id="PRO_5007905062" description="Poly(3-hydroxybutyrate) depolymerase" evidence="8">
    <location>
        <begin position="20"/>
        <end position="302"/>
    </location>
</feature>
<organism evidence="9 10">
    <name type="scientific">Paludibacter jiangxiensis</name>
    <dbReference type="NCBI Taxonomy" id="681398"/>
    <lineage>
        <taxon>Bacteria</taxon>
        <taxon>Pseudomonadati</taxon>
        <taxon>Bacteroidota</taxon>
        <taxon>Bacteroidia</taxon>
        <taxon>Bacteroidales</taxon>
        <taxon>Paludibacteraceae</taxon>
        <taxon>Paludibacter</taxon>
    </lineage>
</organism>
<dbReference type="SUPFAM" id="SSF53474">
    <property type="entry name" value="alpha/beta-Hydrolases"/>
    <property type="match status" value="1"/>
</dbReference>
<keyword evidence="5" id="KW-0378">Hydrolase</keyword>
<evidence type="ECO:0000313" key="9">
    <source>
        <dbReference type="EMBL" id="GAT62532.1"/>
    </source>
</evidence>
<comment type="caution">
    <text evidence="9">The sequence shown here is derived from an EMBL/GenBank/DDBJ whole genome shotgun (WGS) entry which is preliminary data.</text>
</comment>
<evidence type="ECO:0000256" key="6">
    <source>
        <dbReference type="ARBA" id="ARBA00023277"/>
    </source>
</evidence>
<evidence type="ECO:0000256" key="3">
    <source>
        <dbReference type="ARBA" id="ARBA00022651"/>
    </source>
</evidence>
<name>A0A170ZCQ4_9BACT</name>
<comment type="subcellular location">
    <subcellularLocation>
        <location evidence="1">Secreted</location>
    </subcellularLocation>
</comment>